<proteinExistence type="predicted"/>
<sequence>MASAQCPKPTTTIEVCQPKREHGSFGQKISEMTGKAFKGYHDARDGSSQNQLQCYSQQTLVESHDQIYGQNQTIQDKHGQTKTQIKVTMVEAEITQTYEDHDSYPYGTTTCFGSHAVKNGESNKDRNLFQRLKNHIPHHNNDGISSSRSNSDDDKCSKSKAGVEKCPKSKPSVEKCAKSKPSDEKCAKSKVSDEKCAKSKVSDEKCPKSKAGDEKCPKIKAGDEKCPKSKPSDEKCPKSKPNGEKCRKSKPSEEKCPKSNRCV</sequence>
<organism evidence="2 3">
    <name type="scientific">Lupinus luteus</name>
    <name type="common">European yellow lupine</name>
    <dbReference type="NCBI Taxonomy" id="3873"/>
    <lineage>
        <taxon>Eukaryota</taxon>
        <taxon>Viridiplantae</taxon>
        <taxon>Streptophyta</taxon>
        <taxon>Embryophyta</taxon>
        <taxon>Tracheophyta</taxon>
        <taxon>Spermatophyta</taxon>
        <taxon>Magnoliopsida</taxon>
        <taxon>eudicotyledons</taxon>
        <taxon>Gunneridae</taxon>
        <taxon>Pentapetalae</taxon>
        <taxon>rosids</taxon>
        <taxon>fabids</taxon>
        <taxon>Fabales</taxon>
        <taxon>Fabaceae</taxon>
        <taxon>Papilionoideae</taxon>
        <taxon>50 kb inversion clade</taxon>
        <taxon>genistoids sensu lato</taxon>
        <taxon>core genistoids</taxon>
        <taxon>Genisteae</taxon>
        <taxon>Lupinus</taxon>
    </lineage>
</organism>
<dbReference type="Proteomes" id="UP001497480">
    <property type="component" value="Unassembled WGS sequence"/>
</dbReference>
<name>A0AAV1WX66_LUPLU</name>
<feature type="compositionally biased region" description="Basic and acidic residues" evidence="1">
    <location>
        <begin position="150"/>
        <end position="257"/>
    </location>
</feature>
<evidence type="ECO:0000256" key="1">
    <source>
        <dbReference type="SAM" id="MobiDB-lite"/>
    </source>
</evidence>
<evidence type="ECO:0000313" key="3">
    <source>
        <dbReference type="Proteomes" id="UP001497480"/>
    </source>
</evidence>
<dbReference type="EMBL" id="CAXHTB010000010">
    <property type="protein sequence ID" value="CAL0313332.1"/>
    <property type="molecule type" value="Genomic_DNA"/>
</dbReference>
<reference evidence="2 3" key="1">
    <citation type="submission" date="2024-03" db="EMBL/GenBank/DDBJ databases">
        <authorList>
            <person name="Martinez-Hernandez J."/>
        </authorList>
    </citation>
    <scope>NUCLEOTIDE SEQUENCE [LARGE SCALE GENOMIC DNA]</scope>
</reference>
<gene>
    <name evidence="2" type="ORF">LLUT_LOCUS14392</name>
</gene>
<feature type="region of interest" description="Disordered" evidence="1">
    <location>
        <begin position="136"/>
        <end position="263"/>
    </location>
</feature>
<comment type="caution">
    <text evidence="2">The sequence shown here is derived from an EMBL/GenBank/DDBJ whole genome shotgun (WGS) entry which is preliminary data.</text>
</comment>
<protein>
    <submittedName>
        <fullName evidence="2">Uncharacterized protein</fullName>
    </submittedName>
</protein>
<evidence type="ECO:0000313" key="2">
    <source>
        <dbReference type="EMBL" id="CAL0313332.1"/>
    </source>
</evidence>
<keyword evidence="3" id="KW-1185">Reference proteome</keyword>
<dbReference type="AlphaFoldDB" id="A0AAV1WX66"/>
<accession>A0AAV1WX66</accession>